<evidence type="ECO:0000313" key="1">
    <source>
        <dbReference type="EMBL" id="MCI89706.1"/>
    </source>
</evidence>
<proteinExistence type="predicted"/>
<sequence length="39" mass="4609">MMSLRGRVVRLWALVPLQRLNPQILLVKQFIGFVESRKD</sequence>
<protein>
    <submittedName>
        <fullName evidence="1">Uncharacterized protein</fullName>
    </submittedName>
</protein>
<dbReference type="EMBL" id="LXQA011225791">
    <property type="protein sequence ID" value="MCI89706.1"/>
    <property type="molecule type" value="Genomic_DNA"/>
</dbReference>
<name>A0A392VMY2_9FABA</name>
<dbReference type="Proteomes" id="UP000265520">
    <property type="component" value="Unassembled WGS sequence"/>
</dbReference>
<evidence type="ECO:0000313" key="2">
    <source>
        <dbReference type="Proteomes" id="UP000265520"/>
    </source>
</evidence>
<organism evidence="1 2">
    <name type="scientific">Trifolium medium</name>
    <dbReference type="NCBI Taxonomy" id="97028"/>
    <lineage>
        <taxon>Eukaryota</taxon>
        <taxon>Viridiplantae</taxon>
        <taxon>Streptophyta</taxon>
        <taxon>Embryophyta</taxon>
        <taxon>Tracheophyta</taxon>
        <taxon>Spermatophyta</taxon>
        <taxon>Magnoliopsida</taxon>
        <taxon>eudicotyledons</taxon>
        <taxon>Gunneridae</taxon>
        <taxon>Pentapetalae</taxon>
        <taxon>rosids</taxon>
        <taxon>fabids</taxon>
        <taxon>Fabales</taxon>
        <taxon>Fabaceae</taxon>
        <taxon>Papilionoideae</taxon>
        <taxon>50 kb inversion clade</taxon>
        <taxon>NPAAA clade</taxon>
        <taxon>Hologalegina</taxon>
        <taxon>IRL clade</taxon>
        <taxon>Trifolieae</taxon>
        <taxon>Trifolium</taxon>
    </lineage>
</organism>
<reference evidence="1 2" key="1">
    <citation type="journal article" date="2018" name="Front. Plant Sci.">
        <title>Red Clover (Trifolium pratense) and Zigzag Clover (T. medium) - A Picture of Genomic Similarities and Differences.</title>
        <authorList>
            <person name="Dluhosova J."/>
            <person name="Istvanek J."/>
            <person name="Nedelnik J."/>
            <person name="Repkova J."/>
        </authorList>
    </citation>
    <scope>NUCLEOTIDE SEQUENCE [LARGE SCALE GENOMIC DNA]</scope>
    <source>
        <strain evidence="2">cv. 10/8</strain>
        <tissue evidence="1">Leaf</tissue>
    </source>
</reference>
<accession>A0A392VMY2</accession>
<dbReference type="AlphaFoldDB" id="A0A392VMY2"/>
<feature type="non-terminal residue" evidence="1">
    <location>
        <position position="39"/>
    </location>
</feature>
<keyword evidence="2" id="KW-1185">Reference proteome</keyword>
<comment type="caution">
    <text evidence="1">The sequence shown here is derived from an EMBL/GenBank/DDBJ whole genome shotgun (WGS) entry which is preliminary data.</text>
</comment>